<gene>
    <name evidence="2" type="ORF">OCK74_05510</name>
</gene>
<dbReference type="PANTHER" id="PTHR37318">
    <property type="entry name" value="BSL7504 PROTEIN"/>
    <property type="match status" value="1"/>
</dbReference>
<dbReference type="SUPFAM" id="SSF46785">
    <property type="entry name" value="Winged helix' DNA-binding domain"/>
    <property type="match status" value="1"/>
</dbReference>
<dbReference type="InterPro" id="IPR027395">
    <property type="entry name" value="WH_DNA-bd_dom"/>
</dbReference>
<reference evidence="2" key="2">
    <citation type="submission" date="2023-04" db="EMBL/GenBank/DDBJ databases">
        <title>Paracnuella aquatica gen. nov., sp. nov., a member of the family Chitinophagaceae isolated from a hot spring.</title>
        <authorList>
            <person name="Wang C."/>
        </authorList>
    </citation>
    <scope>NUCLEOTIDE SEQUENCE</scope>
    <source>
        <strain evidence="2">LB-8</strain>
    </source>
</reference>
<feature type="domain" description="Winged helix DNA-binding" evidence="1">
    <location>
        <begin position="19"/>
        <end position="98"/>
    </location>
</feature>
<dbReference type="PANTHER" id="PTHR37318:SF1">
    <property type="entry name" value="BSL7504 PROTEIN"/>
    <property type="match status" value="1"/>
</dbReference>
<comment type="caution">
    <text evidence="2">The sequence shown here is derived from an EMBL/GenBank/DDBJ whole genome shotgun (WGS) entry which is preliminary data.</text>
</comment>
<evidence type="ECO:0000259" key="1">
    <source>
        <dbReference type="Pfam" id="PF13601"/>
    </source>
</evidence>
<dbReference type="InterPro" id="IPR036388">
    <property type="entry name" value="WH-like_DNA-bd_sf"/>
</dbReference>
<protein>
    <submittedName>
        <fullName evidence="2">Transcriptional regulator</fullName>
    </submittedName>
</protein>
<dbReference type="InterPro" id="IPR036390">
    <property type="entry name" value="WH_DNA-bd_sf"/>
</dbReference>
<dbReference type="EMBL" id="JAOTIF010000002">
    <property type="protein sequence ID" value="MCU7548562.1"/>
    <property type="molecule type" value="Genomic_DNA"/>
</dbReference>
<organism evidence="2 3">
    <name type="scientific">Paraflavisolibacter caeni</name>
    <dbReference type="NCBI Taxonomy" id="2982496"/>
    <lineage>
        <taxon>Bacteria</taxon>
        <taxon>Pseudomonadati</taxon>
        <taxon>Bacteroidota</taxon>
        <taxon>Chitinophagia</taxon>
        <taxon>Chitinophagales</taxon>
        <taxon>Chitinophagaceae</taxon>
        <taxon>Paraflavisolibacter</taxon>
    </lineage>
</organism>
<dbReference type="Gene3D" id="1.10.10.10">
    <property type="entry name" value="Winged helix-like DNA-binding domain superfamily/Winged helix DNA-binding domain"/>
    <property type="match status" value="1"/>
</dbReference>
<dbReference type="RefSeq" id="WP_279296009.1">
    <property type="nucleotide sequence ID" value="NZ_JAOTIF010000002.1"/>
</dbReference>
<evidence type="ECO:0000313" key="2">
    <source>
        <dbReference type="EMBL" id="MCU7548562.1"/>
    </source>
</evidence>
<dbReference type="Proteomes" id="UP001155483">
    <property type="component" value="Unassembled WGS sequence"/>
</dbReference>
<dbReference type="Pfam" id="PF13601">
    <property type="entry name" value="HTH_34"/>
    <property type="match status" value="1"/>
</dbReference>
<dbReference type="AlphaFoldDB" id="A0A9X2XU71"/>
<name>A0A9X2XU71_9BACT</name>
<keyword evidence="3" id="KW-1185">Reference proteome</keyword>
<sequence>MAVSKNPISGLNKIFDNRIRLGVMSVLMVNEEVSFNDLKQMLEVTDGNLATHMVTLEENGFIKVHKGFIGRKTNTTYSITKVGQKSFADHLNALENMIKGVR</sequence>
<reference evidence="2" key="1">
    <citation type="submission" date="2022-09" db="EMBL/GenBank/DDBJ databases">
        <authorList>
            <person name="Yuan C."/>
            <person name="Ke Z."/>
        </authorList>
    </citation>
    <scope>NUCLEOTIDE SEQUENCE</scope>
    <source>
        <strain evidence="2">LB-8</strain>
    </source>
</reference>
<evidence type="ECO:0000313" key="3">
    <source>
        <dbReference type="Proteomes" id="UP001155483"/>
    </source>
</evidence>
<accession>A0A9X2XU71</accession>
<proteinExistence type="predicted"/>